<dbReference type="KEGG" id="pte:PTT_11319"/>
<keyword evidence="1" id="KW-0732">Signal</keyword>
<dbReference type="AlphaFoldDB" id="E3RR99"/>
<evidence type="ECO:0000256" key="1">
    <source>
        <dbReference type="SAM" id="SignalP"/>
    </source>
</evidence>
<organism evidence="3">
    <name type="scientific">Pyrenophora teres f. teres (strain 0-1)</name>
    <name type="common">Barley net blotch fungus</name>
    <name type="synonym">Drechslera teres f. teres</name>
    <dbReference type="NCBI Taxonomy" id="861557"/>
    <lineage>
        <taxon>Eukaryota</taxon>
        <taxon>Fungi</taxon>
        <taxon>Dikarya</taxon>
        <taxon>Ascomycota</taxon>
        <taxon>Pezizomycotina</taxon>
        <taxon>Dothideomycetes</taxon>
        <taxon>Pleosporomycetidae</taxon>
        <taxon>Pleosporales</taxon>
        <taxon>Pleosporineae</taxon>
        <taxon>Pleosporaceae</taxon>
        <taxon>Pyrenophora</taxon>
    </lineage>
</organism>
<reference evidence="2 3" key="1">
    <citation type="journal article" date="2010" name="Genome Biol.">
        <title>A first genome assembly of the barley fungal pathogen Pyrenophora teres f. teres.</title>
        <authorList>
            <person name="Ellwood S.R."/>
            <person name="Liu Z."/>
            <person name="Syme R.A."/>
            <person name="Lai Z."/>
            <person name="Hane J.K."/>
            <person name="Keiper F."/>
            <person name="Moffat C.S."/>
            <person name="Oliver R.P."/>
            <person name="Friesen T.L."/>
        </authorList>
    </citation>
    <scope>NUCLEOTIDE SEQUENCE [LARGE SCALE GENOMIC DNA]</scope>
    <source>
        <strain evidence="2 3">0-1</strain>
    </source>
</reference>
<proteinExistence type="predicted"/>
<dbReference type="Proteomes" id="UP000001067">
    <property type="component" value="Unassembled WGS sequence"/>
</dbReference>
<feature type="chain" id="PRO_5003179336" evidence="1">
    <location>
        <begin position="17"/>
        <end position="93"/>
    </location>
</feature>
<sequence length="93" mass="9933">MKLIAIIATLTTVVFAISIPLELQERQCLNNGQQCDILNNKCCSGYCHGNDSPALQQNSNANTFKAILCGGNVYNCETPQTACIPGKKSQGGK</sequence>
<accession>E3RR99</accession>
<protein>
    <submittedName>
        <fullName evidence="2">Uncharacterized protein</fullName>
    </submittedName>
</protein>
<dbReference type="OrthoDB" id="10351461at2759"/>
<evidence type="ECO:0000313" key="3">
    <source>
        <dbReference type="Proteomes" id="UP000001067"/>
    </source>
</evidence>
<feature type="signal peptide" evidence="1">
    <location>
        <begin position="1"/>
        <end position="16"/>
    </location>
</feature>
<name>E3RR99_PYRTT</name>
<keyword evidence="3" id="KW-1185">Reference proteome</keyword>
<evidence type="ECO:0000313" key="2">
    <source>
        <dbReference type="EMBL" id="EFQ91729.1"/>
    </source>
</evidence>
<dbReference type="HOGENOM" id="CLU_2670712_0_0_1"/>
<gene>
    <name evidence="2" type="ORF">PTT_11319</name>
</gene>
<dbReference type="EMBL" id="GL534624">
    <property type="protein sequence ID" value="EFQ91729.1"/>
    <property type="molecule type" value="Genomic_DNA"/>
</dbReference>